<evidence type="ECO:0000313" key="9">
    <source>
        <dbReference type="EMBL" id="GHD46630.1"/>
    </source>
</evidence>
<dbReference type="GO" id="GO:0005886">
    <property type="term" value="C:plasma membrane"/>
    <property type="evidence" value="ECO:0007669"/>
    <property type="project" value="UniProtKB-SubCell"/>
</dbReference>
<evidence type="ECO:0000259" key="8">
    <source>
        <dbReference type="Pfam" id="PF01618"/>
    </source>
</evidence>
<sequence>MQPDDPVVSIPSPLPVGIDGLPELVADLHGLLKAGGPVVAILGTLSVAALTIVLLKLWQLRSARVGDRVTARRAVALFRAGRGPEALAVAGRSRNPVAQVLAGAIRGCLRPELPEAVVREEVTRLAAEAIERLRAYLRPLEVIAGIAPLLGLFGTVLGMIGAFQQLQQAGSRVDPGLLAGGIWEALLTTAVGLAVAIPTVALLAWLERVVDRTECEMESVLTQVFTVDLIDTPELHHEPVRLRPAAVLADR</sequence>
<name>A0A918XR42_9PROT</name>
<dbReference type="RefSeq" id="WP_189988413.1">
    <property type="nucleotide sequence ID" value="NZ_BMZS01000003.1"/>
</dbReference>
<evidence type="ECO:0000256" key="5">
    <source>
        <dbReference type="ARBA" id="ARBA00023136"/>
    </source>
</evidence>
<evidence type="ECO:0000256" key="1">
    <source>
        <dbReference type="ARBA" id="ARBA00004651"/>
    </source>
</evidence>
<proteinExistence type="inferred from homology"/>
<evidence type="ECO:0000256" key="7">
    <source>
        <dbReference type="SAM" id="Phobius"/>
    </source>
</evidence>
<evidence type="ECO:0000256" key="4">
    <source>
        <dbReference type="ARBA" id="ARBA00022989"/>
    </source>
</evidence>
<keyword evidence="5 7" id="KW-0472">Membrane</keyword>
<feature type="transmembrane region" description="Helical" evidence="7">
    <location>
        <begin position="38"/>
        <end position="58"/>
    </location>
</feature>
<feature type="transmembrane region" description="Helical" evidence="7">
    <location>
        <begin position="142"/>
        <end position="162"/>
    </location>
</feature>
<dbReference type="PANTHER" id="PTHR30625">
    <property type="entry name" value="PROTEIN TOLQ"/>
    <property type="match status" value="1"/>
</dbReference>
<keyword evidence="6" id="KW-0813">Transport</keyword>
<dbReference type="PANTHER" id="PTHR30625:SF11">
    <property type="entry name" value="MOTA_TOLQ_EXBB PROTON CHANNEL DOMAIN-CONTAINING PROTEIN"/>
    <property type="match status" value="1"/>
</dbReference>
<dbReference type="GO" id="GO:0017038">
    <property type="term" value="P:protein import"/>
    <property type="evidence" value="ECO:0007669"/>
    <property type="project" value="TreeGrafter"/>
</dbReference>
<comment type="subcellular location">
    <subcellularLocation>
        <location evidence="1">Cell membrane</location>
        <topology evidence="1">Multi-pass membrane protein</topology>
    </subcellularLocation>
    <subcellularLocation>
        <location evidence="6">Membrane</location>
        <topology evidence="6">Multi-pass membrane protein</topology>
    </subcellularLocation>
</comment>
<reference evidence="9" key="1">
    <citation type="journal article" date="2014" name="Int. J. Syst. Evol. Microbiol.">
        <title>Complete genome sequence of Corynebacterium casei LMG S-19264T (=DSM 44701T), isolated from a smear-ripened cheese.</title>
        <authorList>
            <consortium name="US DOE Joint Genome Institute (JGI-PGF)"/>
            <person name="Walter F."/>
            <person name="Albersmeier A."/>
            <person name="Kalinowski J."/>
            <person name="Ruckert C."/>
        </authorList>
    </citation>
    <scope>NUCLEOTIDE SEQUENCE</scope>
    <source>
        <strain evidence="9">KCTC 42651</strain>
    </source>
</reference>
<keyword evidence="2" id="KW-1003">Cell membrane</keyword>
<keyword evidence="4 7" id="KW-1133">Transmembrane helix</keyword>
<feature type="transmembrane region" description="Helical" evidence="7">
    <location>
        <begin position="182"/>
        <end position="206"/>
    </location>
</feature>
<keyword evidence="6" id="KW-0653">Protein transport</keyword>
<dbReference type="EMBL" id="BMZS01000003">
    <property type="protein sequence ID" value="GHD46630.1"/>
    <property type="molecule type" value="Genomic_DNA"/>
</dbReference>
<comment type="similarity">
    <text evidence="6">Belongs to the exbB/tolQ family.</text>
</comment>
<dbReference type="Pfam" id="PF01618">
    <property type="entry name" value="MotA_ExbB"/>
    <property type="match status" value="1"/>
</dbReference>
<organism evidence="9 10">
    <name type="scientific">Thalassobaculum fulvum</name>
    <dbReference type="NCBI Taxonomy" id="1633335"/>
    <lineage>
        <taxon>Bacteria</taxon>
        <taxon>Pseudomonadati</taxon>
        <taxon>Pseudomonadota</taxon>
        <taxon>Alphaproteobacteria</taxon>
        <taxon>Rhodospirillales</taxon>
        <taxon>Thalassobaculaceae</taxon>
        <taxon>Thalassobaculum</taxon>
    </lineage>
</organism>
<dbReference type="InterPro" id="IPR050790">
    <property type="entry name" value="ExbB/TolQ_transport"/>
</dbReference>
<evidence type="ECO:0000256" key="2">
    <source>
        <dbReference type="ARBA" id="ARBA00022475"/>
    </source>
</evidence>
<accession>A0A918XR42</accession>
<dbReference type="InterPro" id="IPR002898">
    <property type="entry name" value="MotA_ExbB_proton_chnl"/>
</dbReference>
<evidence type="ECO:0000256" key="3">
    <source>
        <dbReference type="ARBA" id="ARBA00022692"/>
    </source>
</evidence>
<keyword evidence="10" id="KW-1185">Reference proteome</keyword>
<protein>
    <submittedName>
        <fullName evidence="9">Biopolymer transporter ExbB</fullName>
    </submittedName>
</protein>
<comment type="caution">
    <text evidence="9">The sequence shown here is derived from an EMBL/GenBank/DDBJ whole genome shotgun (WGS) entry which is preliminary data.</text>
</comment>
<feature type="domain" description="MotA/TolQ/ExbB proton channel" evidence="8">
    <location>
        <begin position="98"/>
        <end position="218"/>
    </location>
</feature>
<keyword evidence="3 7" id="KW-0812">Transmembrane</keyword>
<dbReference type="Proteomes" id="UP000630353">
    <property type="component" value="Unassembled WGS sequence"/>
</dbReference>
<gene>
    <name evidence="9" type="ORF">GCM10017083_15980</name>
</gene>
<evidence type="ECO:0000256" key="6">
    <source>
        <dbReference type="RuleBase" id="RU004057"/>
    </source>
</evidence>
<dbReference type="AlphaFoldDB" id="A0A918XR42"/>
<reference evidence="9" key="2">
    <citation type="submission" date="2020-09" db="EMBL/GenBank/DDBJ databases">
        <authorList>
            <person name="Sun Q."/>
            <person name="Kim S."/>
        </authorList>
    </citation>
    <scope>NUCLEOTIDE SEQUENCE</scope>
    <source>
        <strain evidence="9">KCTC 42651</strain>
    </source>
</reference>
<evidence type="ECO:0000313" key="10">
    <source>
        <dbReference type="Proteomes" id="UP000630353"/>
    </source>
</evidence>